<name>A0ABM7YHR2_9BURK</name>
<dbReference type="PRINTS" id="PR00420">
    <property type="entry name" value="RNGMNOXGNASE"/>
</dbReference>
<keyword evidence="2" id="KW-0274">FAD</keyword>
<dbReference type="Gene3D" id="3.30.9.10">
    <property type="entry name" value="D-Amino Acid Oxidase, subunit A, domain 2"/>
    <property type="match status" value="1"/>
</dbReference>
<dbReference type="PANTHER" id="PTHR43004">
    <property type="entry name" value="TRK SYSTEM POTASSIUM UPTAKE PROTEIN"/>
    <property type="match status" value="1"/>
</dbReference>
<dbReference type="InterPro" id="IPR036188">
    <property type="entry name" value="FAD/NAD-bd_sf"/>
</dbReference>
<protein>
    <submittedName>
        <fullName evidence="4">4-hydroxybenzoate 3-monooxygenase</fullName>
    </submittedName>
</protein>
<dbReference type="InterPro" id="IPR050641">
    <property type="entry name" value="RIFMO-like"/>
</dbReference>
<evidence type="ECO:0000313" key="5">
    <source>
        <dbReference type="Proteomes" id="UP001057498"/>
    </source>
</evidence>
<evidence type="ECO:0000256" key="1">
    <source>
        <dbReference type="ARBA" id="ARBA00022630"/>
    </source>
</evidence>
<proteinExistence type="predicted"/>
<keyword evidence="5" id="KW-1185">Reference proteome</keyword>
<evidence type="ECO:0000313" key="4">
    <source>
        <dbReference type="EMBL" id="BDI03773.1"/>
    </source>
</evidence>
<organism evidence="4 5">
    <name type="scientific">Sphaerotilus microaerophilus</name>
    <dbReference type="NCBI Taxonomy" id="2914710"/>
    <lineage>
        <taxon>Bacteria</taxon>
        <taxon>Pseudomonadati</taxon>
        <taxon>Pseudomonadota</taxon>
        <taxon>Betaproteobacteria</taxon>
        <taxon>Burkholderiales</taxon>
        <taxon>Sphaerotilaceae</taxon>
        <taxon>Sphaerotilus</taxon>
    </lineage>
</organism>
<dbReference type="SUPFAM" id="SSF54373">
    <property type="entry name" value="FAD-linked reductases, C-terminal domain"/>
    <property type="match status" value="1"/>
</dbReference>
<dbReference type="InterPro" id="IPR002938">
    <property type="entry name" value="FAD-bd"/>
</dbReference>
<gene>
    <name evidence="4" type="primary">pobA</name>
    <name evidence="4" type="ORF">CATMQ487_07430</name>
</gene>
<dbReference type="Pfam" id="PF01494">
    <property type="entry name" value="FAD_binding_3"/>
    <property type="match status" value="1"/>
</dbReference>
<dbReference type="NCBIfam" id="TIGR02360">
    <property type="entry name" value="pbenz_hydroxyl"/>
    <property type="match status" value="1"/>
</dbReference>
<feature type="domain" description="FAD-binding" evidence="3">
    <location>
        <begin position="18"/>
        <end position="359"/>
    </location>
</feature>
<dbReference type="SUPFAM" id="SSF51905">
    <property type="entry name" value="FAD/NAD(P)-binding domain"/>
    <property type="match status" value="1"/>
</dbReference>
<sequence>MLLSTLTPIAMTTPIPTRTQVVIVGAGPAGLLLGQLLARAGIDNVLLEQRSGEYVLGRIRAGVLEQVCIDLLDEAGVGERMHREGLVHHGIELAFGGARHRIDMSALTGGKTVMVYGQTEVTRDLMDARSAAAQPTVYEAADVAIHDFDSDRPRVSYTKDGVRHEIACDFIAGCDGFHGVCRASVPAERIQQHERVYPFGWLGILADVPPVADELIYSNHERGFALCSMRSKTRVRHYVQCSLDDKVEDWSDARFWDELRSRLDPAAAAALQTGPSIEKSIAPLRSFVAEPMRFGSLFLAGDAAHIVPPTGAKGLNLAAADVRYLSRAFIEFYADRSRAGIDDYSRKALRRVWKAERFSWYMTSLLHKFPSGAGDSGAVGHRMQTAELDWLVHSTAGMTALAENYVGLPFED</sequence>
<accession>A0ABM7YHR2</accession>
<dbReference type="Proteomes" id="UP001057498">
    <property type="component" value="Chromosome"/>
</dbReference>
<dbReference type="EMBL" id="AP025730">
    <property type="protein sequence ID" value="BDI03773.1"/>
    <property type="molecule type" value="Genomic_DNA"/>
</dbReference>
<dbReference type="InterPro" id="IPR012733">
    <property type="entry name" value="HB_mOase"/>
</dbReference>
<dbReference type="Gene3D" id="3.50.50.60">
    <property type="entry name" value="FAD/NAD(P)-binding domain"/>
    <property type="match status" value="1"/>
</dbReference>
<evidence type="ECO:0000259" key="3">
    <source>
        <dbReference type="Pfam" id="PF01494"/>
    </source>
</evidence>
<dbReference type="PANTHER" id="PTHR43004:SF3">
    <property type="entry name" value="P-HYDROXYBENZOATE HYDROXYLASE"/>
    <property type="match status" value="1"/>
</dbReference>
<keyword evidence="1" id="KW-0285">Flavoprotein</keyword>
<dbReference type="NCBIfam" id="NF006091">
    <property type="entry name" value="PRK08243.1"/>
    <property type="match status" value="1"/>
</dbReference>
<reference evidence="4" key="1">
    <citation type="submission" date="2022-04" db="EMBL/GenBank/DDBJ databases">
        <title>Whole genome sequence of Sphaerotilus sp. FB-5.</title>
        <authorList>
            <person name="Takeda M."/>
            <person name="Narihara S."/>
            <person name="Akimoto M."/>
            <person name="Akimoto R."/>
            <person name="Nishiyashiki S."/>
            <person name="Murakami T."/>
        </authorList>
    </citation>
    <scope>NUCLEOTIDE SEQUENCE</scope>
    <source>
        <strain evidence="4">FB-5</strain>
    </source>
</reference>
<evidence type="ECO:0000256" key="2">
    <source>
        <dbReference type="ARBA" id="ARBA00022827"/>
    </source>
</evidence>